<reference evidence="2" key="1">
    <citation type="submission" date="2021-10" db="EMBL/GenBank/DDBJ databases">
        <title>Melipona bicolor Genome sequencing and assembly.</title>
        <authorList>
            <person name="Araujo N.S."/>
            <person name="Arias M.C."/>
        </authorList>
    </citation>
    <scope>NUCLEOTIDE SEQUENCE</scope>
    <source>
        <strain evidence="2">USP_2M_L1-L4_2017</strain>
        <tissue evidence="2">Whole body</tissue>
    </source>
</reference>
<accession>A0AA40FGZ4</accession>
<evidence type="ECO:0000313" key="2">
    <source>
        <dbReference type="EMBL" id="KAK1118760.1"/>
    </source>
</evidence>
<evidence type="ECO:0000313" key="3">
    <source>
        <dbReference type="Proteomes" id="UP001177670"/>
    </source>
</evidence>
<feature type="compositionally biased region" description="Basic residues" evidence="1">
    <location>
        <begin position="146"/>
        <end position="155"/>
    </location>
</feature>
<dbReference type="Proteomes" id="UP001177670">
    <property type="component" value="Unassembled WGS sequence"/>
</dbReference>
<sequence length="166" mass="19250">MDEVIGTQEGLGLRQGDGCPGTAAASKFHRLRRRWLLLIATVGRFTTFLVNFESCALRGVRFKEISKRWRRDRSKRDASSHGSETLEKDEEQEEEEEEEEEEKREEEEEEEEELQKELRRRCDCGGGGGKKEDEDAHINTYATQTKTHKGPRSRQIRSCGMQIRAY</sequence>
<protein>
    <submittedName>
        <fullName evidence="2">Uncharacterized protein</fullName>
    </submittedName>
</protein>
<keyword evidence="3" id="KW-1185">Reference proteome</keyword>
<feature type="compositionally biased region" description="Acidic residues" evidence="1">
    <location>
        <begin position="87"/>
        <end position="114"/>
    </location>
</feature>
<feature type="region of interest" description="Disordered" evidence="1">
    <location>
        <begin position="67"/>
        <end position="166"/>
    </location>
</feature>
<feature type="compositionally biased region" description="Basic and acidic residues" evidence="1">
    <location>
        <begin position="115"/>
        <end position="137"/>
    </location>
</feature>
<dbReference type="EMBL" id="JAHYIQ010000041">
    <property type="protein sequence ID" value="KAK1118760.1"/>
    <property type="molecule type" value="Genomic_DNA"/>
</dbReference>
<dbReference type="AlphaFoldDB" id="A0AA40FGZ4"/>
<comment type="caution">
    <text evidence="2">The sequence shown here is derived from an EMBL/GenBank/DDBJ whole genome shotgun (WGS) entry which is preliminary data.</text>
</comment>
<proteinExistence type="predicted"/>
<gene>
    <name evidence="2" type="ORF">K0M31_014760</name>
</gene>
<evidence type="ECO:0000256" key="1">
    <source>
        <dbReference type="SAM" id="MobiDB-lite"/>
    </source>
</evidence>
<name>A0AA40FGZ4_9HYME</name>
<organism evidence="2 3">
    <name type="scientific">Melipona bicolor</name>
    <dbReference type="NCBI Taxonomy" id="60889"/>
    <lineage>
        <taxon>Eukaryota</taxon>
        <taxon>Metazoa</taxon>
        <taxon>Ecdysozoa</taxon>
        <taxon>Arthropoda</taxon>
        <taxon>Hexapoda</taxon>
        <taxon>Insecta</taxon>
        <taxon>Pterygota</taxon>
        <taxon>Neoptera</taxon>
        <taxon>Endopterygota</taxon>
        <taxon>Hymenoptera</taxon>
        <taxon>Apocrita</taxon>
        <taxon>Aculeata</taxon>
        <taxon>Apoidea</taxon>
        <taxon>Anthophila</taxon>
        <taxon>Apidae</taxon>
        <taxon>Melipona</taxon>
    </lineage>
</organism>